<comment type="caution">
    <text evidence="1">The sequence shown here is derived from an EMBL/GenBank/DDBJ whole genome shotgun (WGS) entry which is preliminary data.</text>
</comment>
<accession>A0ABQ8TYA0</accession>
<dbReference type="EMBL" id="JAJSOF020000001">
    <property type="protein sequence ID" value="KAJ4451283.1"/>
    <property type="molecule type" value="Genomic_DNA"/>
</dbReference>
<proteinExistence type="predicted"/>
<protein>
    <submittedName>
        <fullName evidence="1">Uncharacterized protein</fullName>
    </submittedName>
</protein>
<dbReference type="InterPro" id="IPR036397">
    <property type="entry name" value="RNaseH_sf"/>
</dbReference>
<evidence type="ECO:0000313" key="2">
    <source>
        <dbReference type="Proteomes" id="UP001148838"/>
    </source>
</evidence>
<feature type="non-terminal residue" evidence="1">
    <location>
        <position position="1"/>
    </location>
</feature>
<dbReference type="PANTHER" id="PTHR47326:SF1">
    <property type="entry name" value="HTH PSQ-TYPE DOMAIN-CONTAINING PROTEIN"/>
    <property type="match status" value="1"/>
</dbReference>
<dbReference type="PANTHER" id="PTHR47326">
    <property type="entry name" value="TRANSPOSABLE ELEMENT TC3 TRANSPOSASE-LIKE PROTEIN"/>
    <property type="match status" value="1"/>
</dbReference>
<keyword evidence="2" id="KW-1185">Reference proteome</keyword>
<organism evidence="1 2">
    <name type="scientific">Periplaneta americana</name>
    <name type="common">American cockroach</name>
    <name type="synonym">Blatta americana</name>
    <dbReference type="NCBI Taxonomy" id="6978"/>
    <lineage>
        <taxon>Eukaryota</taxon>
        <taxon>Metazoa</taxon>
        <taxon>Ecdysozoa</taxon>
        <taxon>Arthropoda</taxon>
        <taxon>Hexapoda</taxon>
        <taxon>Insecta</taxon>
        <taxon>Pterygota</taxon>
        <taxon>Neoptera</taxon>
        <taxon>Polyneoptera</taxon>
        <taxon>Dictyoptera</taxon>
        <taxon>Blattodea</taxon>
        <taxon>Blattoidea</taxon>
        <taxon>Blattidae</taxon>
        <taxon>Blattinae</taxon>
        <taxon>Periplaneta</taxon>
    </lineage>
</organism>
<dbReference type="Proteomes" id="UP001148838">
    <property type="component" value="Unassembled WGS sequence"/>
</dbReference>
<sequence>VKYRRFLGNELHHLIDDVPLDIIDRIWHLHDDAPALFSLRIRRRLKRSFPAKMDWWRCENPYVSHELERDSPKVNVWCTVNRYNLYGPLIFAEETVRSGPHLDILKNFFESQLQQEKDIGVAFRQDSAPPHCVTDVRDYLDDIFSNNRYGRGGPLMWPPNSPDLIPTDYFLWGFVKDDVQDMHGDPRIFMISEQRFYQFLIIKNSRVSVSHWNSNEFSCTPIINFILFNVFPNG</sequence>
<dbReference type="Gene3D" id="3.30.420.10">
    <property type="entry name" value="Ribonuclease H-like superfamily/Ribonuclease H"/>
    <property type="match status" value="1"/>
</dbReference>
<name>A0ABQ8TYA0_PERAM</name>
<reference evidence="1 2" key="1">
    <citation type="journal article" date="2022" name="Allergy">
        <title>Genome assembly and annotation of Periplaneta americana reveal a comprehensive cockroach allergen profile.</title>
        <authorList>
            <person name="Wang L."/>
            <person name="Xiong Q."/>
            <person name="Saelim N."/>
            <person name="Wang L."/>
            <person name="Nong W."/>
            <person name="Wan A.T."/>
            <person name="Shi M."/>
            <person name="Liu X."/>
            <person name="Cao Q."/>
            <person name="Hui J.H.L."/>
            <person name="Sookrung N."/>
            <person name="Leung T.F."/>
            <person name="Tungtrongchitr A."/>
            <person name="Tsui S.K.W."/>
        </authorList>
    </citation>
    <scope>NUCLEOTIDE SEQUENCE [LARGE SCALE GENOMIC DNA]</scope>
    <source>
        <strain evidence="1">PWHHKU_190912</strain>
    </source>
</reference>
<evidence type="ECO:0000313" key="1">
    <source>
        <dbReference type="EMBL" id="KAJ4451283.1"/>
    </source>
</evidence>
<gene>
    <name evidence="1" type="ORF">ANN_02744</name>
</gene>